<dbReference type="OrthoDB" id="10405567at2759"/>
<name>A0A4Q2DML7_9AGAR</name>
<dbReference type="EMBL" id="SDEE01000114">
    <property type="protein sequence ID" value="RXW21269.1"/>
    <property type="molecule type" value="Genomic_DNA"/>
</dbReference>
<evidence type="ECO:0000313" key="3">
    <source>
        <dbReference type="Proteomes" id="UP000290288"/>
    </source>
</evidence>
<evidence type="ECO:0000256" key="1">
    <source>
        <dbReference type="SAM" id="MobiDB-lite"/>
    </source>
</evidence>
<feature type="compositionally biased region" description="Polar residues" evidence="1">
    <location>
        <begin position="41"/>
        <end position="57"/>
    </location>
</feature>
<sequence>MSSWNLGVPDVTFGQVERGGQLFSGFRNIDRPEADGHRSAATHNNPSTSSPAVTAPNSEDHGRILEKMGSLASHCQNYIELAYSTHLNALNIQAYDDRIGTVLLALHGLVAQRRICSEQHQGYAAQMAATLRHVEGMGFLGEATNLRDAVTNIEDAVRAVWGADPTTISATQVYQELLDPNGQPVMVIPLVNHSRAS</sequence>
<reference evidence="2 3" key="1">
    <citation type="submission" date="2019-01" db="EMBL/GenBank/DDBJ databases">
        <title>Draft genome sequence of Psathyrella aberdarensis IHI B618.</title>
        <authorList>
            <person name="Buettner E."/>
            <person name="Kellner H."/>
        </authorList>
    </citation>
    <scope>NUCLEOTIDE SEQUENCE [LARGE SCALE GENOMIC DNA]</scope>
    <source>
        <strain evidence="2 3">IHI B618</strain>
    </source>
</reference>
<dbReference type="AlphaFoldDB" id="A0A4Q2DML7"/>
<comment type="caution">
    <text evidence="2">The sequence shown here is derived from an EMBL/GenBank/DDBJ whole genome shotgun (WGS) entry which is preliminary data.</text>
</comment>
<protein>
    <submittedName>
        <fullName evidence="2">Uncharacterized protein</fullName>
    </submittedName>
</protein>
<organism evidence="2 3">
    <name type="scientific">Candolleomyces aberdarensis</name>
    <dbReference type="NCBI Taxonomy" id="2316362"/>
    <lineage>
        <taxon>Eukaryota</taxon>
        <taxon>Fungi</taxon>
        <taxon>Dikarya</taxon>
        <taxon>Basidiomycota</taxon>
        <taxon>Agaricomycotina</taxon>
        <taxon>Agaricomycetes</taxon>
        <taxon>Agaricomycetidae</taxon>
        <taxon>Agaricales</taxon>
        <taxon>Agaricineae</taxon>
        <taxon>Psathyrellaceae</taxon>
        <taxon>Candolleomyces</taxon>
    </lineage>
</organism>
<feature type="compositionally biased region" description="Basic and acidic residues" evidence="1">
    <location>
        <begin position="28"/>
        <end position="38"/>
    </location>
</feature>
<dbReference type="Proteomes" id="UP000290288">
    <property type="component" value="Unassembled WGS sequence"/>
</dbReference>
<gene>
    <name evidence="2" type="ORF">EST38_g4582</name>
</gene>
<feature type="region of interest" description="Disordered" evidence="1">
    <location>
        <begin position="26"/>
        <end position="58"/>
    </location>
</feature>
<evidence type="ECO:0000313" key="2">
    <source>
        <dbReference type="EMBL" id="RXW21269.1"/>
    </source>
</evidence>
<keyword evidence="3" id="KW-1185">Reference proteome</keyword>
<proteinExistence type="predicted"/>
<accession>A0A4Q2DML7</accession>